<reference evidence="2 3" key="1">
    <citation type="journal article" date="2020" name="Int. J. Med. Microbiol.">
        <title>Discovery of Paenibacillus larvae ERIC V: Phenotypic and genomic comparison to genotypes ERIC I-IV reveal different inventories of virulence factors which correlate with epidemiological prevalences of American Foulbrood.</title>
        <authorList>
            <person name="Beims H."/>
            <person name="Bunk B."/>
            <person name="Erler S."/>
            <person name="Mohr K.I."/>
            <person name="Sproer C."/>
            <person name="Pradella S."/>
            <person name="Gunther G."/>
            <person name="Rohde M."/>
            <person name="von der Ohe W."/>
            <person name="Steinert M."/>
        </authorList>
    </citation>
    <scope>NUCLEOTIDE SEQUENCE [LARGE SCALE GENOMIC DNA]</scope>
    <source>
        <strain evidence="2">Eric_V</strain>
    </source>
</reference>
<feature type="transmembrane region" description="Helical" evidence="1">
    <location>
        <begin position="58"/>
        <end position="79"/>
    </location>
</feature>
<keyword evidence="1" id="KW-0472">Membrane</keyword>
<keyword evidence="1" id="KW-0812">Transmembrane</keyword>
<feature type="transmembrane region" description="Helical" evidence="1">
    <location>
        <begin position="86"/>
        <end position="105"/>
    </location>
</feature>
<protein>
    <submittedName>
        <fullName evidence="2">Uncharacterized protein</fullName>
    </submittedName>
</protein>
<dbReference type="Proteomes" id="UP000464330">
    <property type="component" value="Chromosome"/>
</dbReference>
<evidence type="ECO:0000313" key="3">
    <source>
        <dbReference type="Proteomes" id="UP000464330"/>
    </source>
</evidence>
<sequence length="150" mass="17787">MNYDDEFGEGLRRIKQGFKENPWLWIRWFTVGKFKDMFIHRIYLGPYPNFMGKVYGIFLKYIHLFLVYAGISFSMIGMFINKSVRFLAVSFLIMLGMALLFISKARYTVPMMLYLMITTASVIVWAGRWATGRFTRRRARRNQMVGVSYQ</sequence>
<gene>
    <name evidence="2" type="ORF">ERICV_03160</name>
</gene>
<accession>A0A6C0QUD9</accession>
<proteinExistence type="predicted"/>
<feature type="transmembrane region" description="Helical" evidence="1">
    <location>
        <begin position="111"/>
        <end position="131"/>
    </location>
</feature>
<organism evidence="2 3">
    <name type="scientific">Paenibacillus larvae subsp. larvae</name>
    <dbReference type="NCBI Taxonomy" id="147375"/>
    <lineage>
        <taxon>Bacteria</taxon>
        <taxon>Bacillati</taxon>
        <taxon>Bacillota</taxon>
        <taxon>Bacilli</taxon>
        <taxon>Bacillales</taxon>
        <taxon>Paenibacillaceae</taxon>
        <taxon>Paenibacillus</taxon>
    </lineage>
</organism>
<evidence type="ECO:0000313" key="2">
    <source>
        <dbReference type="EMBL" id="QHZ52272.1"/>
    </source>
</evidence>
<keyword evidence="1" id="KW-1133">Transmembrane helix</keyword>
<dbReference type="EMBL" id="CP019717">
    <property type="protein sequence ID" value="QHZ52272.1"/>
    <property type="molecule type" value="Genomic_DNA"/>
</dbReference>
<name>A0A6C0QUD9_9BACL</name>
<dbReference type="RefSeq" id="WP_172423469.1">
    <property type="nucleotide sequence ID" value="NZ_CP019717.1"/>
</dbReference>
<evidence type="ECO:0000256" key="1">
    <source>
        <dbReference type="SAM" id="Phobius"/>
    </source>
</evidence>
<dbReference type="AlphaFoldDB" id="A0A6C0QUD9"/>